<dbReference type="PANTHER" id="PTHR12346:SF23">
    <property type="entry name" value="PAIRED AMPHIPATHIC HELIX SIN3-LIKE PROTEIN-RELATED"/>
    <property type="match status" value="1"/>
</dbReference>
<evidence type="ECO:0000259" key="1">
    <source>
        <dbReference type="SMART" id="SM00761"/>
    </source>
</evidence>
<reference evidence="2 3" key="1">
    <citation type="submission" date="2022-03" db="EMBL/GenBank/DDBJ databases">
        <authorList>
            <person name="Macdonald S."/>
            <person name="Ahmed S."/>
            <person name="Newling K."/>
        </authorList>
    </citation>
    <scope>NUCLEOTIDE SEQUENCE [LARGE SCALE GENOMIC DNA]</scope>
</reference>
<evidence type="ECO:0000313" key="2">
    <source>
        <dbReference type="EMBL" id="CAH8362000.1"/>
    </source>
</evidence>
<comment type="caution">
    <text evidence="2">The sequence shown here is derived from an EMBL/GenBank/DDBJ whole genome shotgun (WGS) entry which is preliminary data.</text>
</comment>
<gene>
    <name evidence="2" type="ORF">ERUC_LOCUS27756</name>
</gene>
<dbReference type="Proteomes" id="UP001642260">
    <property type="component" value="Unassembled WGS sequence"/>
</dbReference>
<accession>A0ABC8KTQ1</accession>
<dbReference type="EMBL" id="CAKOAT010321821">
    <property type="protein sequence ID" value="CAH8362000.1"/>
    <property type="molecule type" value="Genomic_DNA"/>
</dbReference>
<organism evidence="2 3">
    <name type="scientific">Eruca vesicaria subsp. sativa</name>
    <name type="common">Garden rocket</name>
    <name type="synonym">Eruca sativa</name>
    <dbReference type="NCBI Taxonomy" id="29727"/>
    <lineage>
        <taxon>Eukaryota</taxon>
        <taxon>Viridiplantae</taxon>
        <taxon>Streptophyta</taxon>
        <taxon>Embryophyta</taxon>
        <taxon>Tracheophyta</taxon>
        <taxon>Spermatophyta</taxon>
        <taxon>Magnoliopsida</taxon>
        <taxon>eudicotyledons</taxon>
        <taxon>Gunneridae</taxon>
        <taxon>Pentapetalae</taxon>
        <taxon>rosids</taxon>
        <taxon>malvids</taxon>
        <taxon>Brassicales</taxon>
        <taxon>Brassicaceae</taxon>
        <taxon>Brassiceae</taxon>
        <taxon>Eruca</taxon>
    </lineage>
</organism>
<protein>
    <recommendedName>
        <fullName evidence="1">Histone deacetylase interacting domain-containing protein</fullName>
    </recommendedName>
</protein>
<dbReference type="AlphaFoldDB" id="A0ABC8KTQ1"/>
<feature type="domain" description="Histone deacetylase interacting" evidence="1">
    <location>
        <begin position="55"/>
        <end position="137"/>
    </location>
</feature>
<dbReference type="InterPro" id="IPR013194">
    <property type="entry name" value="HDAC_interact_dom"/>
</dbReference>
<evidence type="ECO:0000313" key="3">
    <source>
        <dbReference type="Proteomes" id="UP001642260"/>
    </source>
</evidence>
<proteinExistence type="predicted"/>
<dbReference type="SMART" id="SM00761">
    <property type="entry name" value="HDAC_interact"/>
    <property type="match status" value="1"/>
</dbReference>
<name>A0ABC8KTQ1_ERUVS</name>
<sequence>METIRSLTENFDNNRIDHTEFRNSIQLLFDIDAKTQHHHHVDTELEDGEIREHHVFELIPEEEQCHVKYEVLNNKVSLVKGYAFEHKTLTEYETAMAICEEEMSEADVSMESLRSAVEKAEKVIKGEMKVGDLGVMFYTCIKELCHVDVFEHVRHDYKKALPKILPRLKQKLNELTVARAKKKSLLKQVMEDNTAKQRDSTAQGQDKPIIFLIISSVSV</sequence>
<dbReference type="PANTHER" id="PTHR12346">
    <property type="entry name" value="SIN3B-RELATED"/>
    <property type="match status" value="1"/>
</dbReference>
<dbReference type="InterPro" id="IPR039774">
    <property type="entry name" value="Sin3-like"/>
</dbReference>
<keyword evidence="3" id="KW-1185">Reference proteome</keyword>